<dbReference type="PANTHER" id="PTHR40057:SF1">
    <property type="entry name" value="SLR1162 PROTEIN"/>
    <property type="match status" value="1"/>
</dbReference>
<keyword evidence="1" id="KW-0812">Transmembrane</keyword>
<name>A0A3N2C6S2_9MICO</name>
<comment type="caution">
    <text evidence="2">The sequence shown here is derived from an EMBL/GenBank/DDBJ whole genome shotgun (WGS) entry which is preliminary data.</text>
</comment>
<sequence>MTPPPRWKMAVVTWLGVYPLITLLLLALGPLILGLPIPVVTLILSVTLVSLLTFVVMPLLLRAFGPWLRAGVAGSTAGEGDAS</sequence>
<dbReference type="RefSeq" id="WP_143736538.1">
    <property type="nucleotide sequence ID" value="NZ_FXAP01000006.1"/>
</dbReference>
<reference evidence="2 3" key="1">
    <citation type="submission" date="2018-11" db="EMBL/GenBank/DDBJ databases">
        <title>Sequencing the genomes of 1000 actinobacteria strains.</title>
        <authorList>
            <person name="Klenk H.-P."/>
        </authorList>
    </citation>
    <scope>NUCLEOTIDE SEQUENCE [LARGE SCALE GENOMIC DNA]</scope>
    <source>
        <strain evidence="2 3">DSM 14012</strain>
    </source>
</reference>
<evidence type="ECO:0000256" key="1">
    <source>
        <dbReference type="SAM" id="Phobius"/>
    </source>
</evidence>
<proteinExistence type="predicted"/>
<dbReference type="EMBL" id="RKHL01000001">
    <property type="protein sequence ID" value="ROR83211.1"/>
    <property type="molecule type" value="Genomic_DNA"/>
</dbReference>
<feature type="transmembrane region" description="Helical" evidence="1">
    <location>
        <begin position="12"/>
        <end position="33"/>
    </location>
</feature>
<gene>
    <name evidence="2" type="ORF">EDD42_3317</name>
</gene>
<keyword evidence="1" id="KW-1133">Transmembrane helix</keyword>
<organism evidence="2 3">
    <name type="scientific">Plantibacter flavus</name>
    <dbReference type="NCBI Taxonomy" id="150123"/>
    <lineage>
        <taxon>Bacteria</taxon>
        <taxon>Bacillati</taxon>
        <taxon>Actinomycetota</taxon>
        <taxon>Actinomycetes</taxon>
        <taxon>Micrococcales</taxon>
        <taxon>Microbacteriaceae</taxon>
        <taxon>Plantibacter</taxon>
    </lineage>
</organism>
<dbReference type="AlphaFoldDB" id="A0A3N2C6S2"/>
<keyword evidence="3" id="KW-1185">Reference proteome</keyword>
<feature type="transmembrane region" description="Helical" evidence="1">
    <location>
        <begin position="39"/>
        <end position="61"/>
    </location>
</feature>
<accession>A0A3N2C6S2</accession>
<keyword evidence="1" id="KW-0472">Membrane</keyword>
<dbReference type="Proteomes" id="UP000266915">
    <property type="component" value="Unassembled WGS sequence"/>
</dbReference>
<dbReference type="InterPro" id="IPR038762">
    <property type="entry name" value="ABM_predict"/>
</dbReference>
<evidence type="ECO:0000313" key="2">
    <source>
        <dbReference type="EMBL" id="ROR83211.1"/>
    </source>
</evidence>
<evidence type="ECO:0000313" key="3">
    <source>
        <dbReference type="Proteomes" id="UP000266915"/>
    </source>
</evidence>
<protein>
    <submittedName>
        <fullName evidence="2">Uncharacterized protein</fullName>
    </submittedName>
</protein>
<dbReference type="PANTHER" id="PTHR40057">
    <property type="entry name" value="SLR1162 PROTEIN"/>
    <property type="match status" value="1"/>
</dbReference>